<evidence type="ECO:0000313" key="5">
    <source>
        <dbReference type="EMBL" id="RIX59481.1"/>
    </source>
</evidence>
<dbReference type="InterPro" id="IPR004381">
    <property type="entry name" value="Glycerate_kinase"/>
</dbReference>
<dbReference type="InterPro" id="IPR018193">
    <property type="entry name" value="Glyc_kinase_flavodox-like_fold"/>
</dbReference>
<dbReference type="PIRSF" id="PIRSF006078">
    <property type="entry name" value="GlxK"/>
    <property type="match status" value="1"/>
</dbReference>
<evidence type="ECO:0000313" key="6">
    <source>
        <dbReference type="Proteomes" id="UP000266482"/>
    </source>
</evidence>
<keyword evidence="2 4" id="KW-0808">Transferase</keyword>
<dbReference type="PANTHER" id="PTHR21599:SF0">
    <property type="entry name" value="GLYCERATE KINASE"/>
    <property type="match status" value="1"/>
</dbReference>
<dbReference type="InterPro" id="IPR018197">
    <property type="entry name" value="Glycerate_kinase_RE-like"/>
</dbReference>
<dbReference type="NCBIfam" id="TIGR00045">
    <property type="entry name" value="glycerate kinase"/>
    <property type="match status" value="1"/>
</dbReference>
<dbReference type="OrthoDB" id="9774290at2"/>
<evidence type="ECO:0000256" key="4">
    <source>
        <dbReference type="PIRNR" id="PIRNR006078"/>
    </source>
</evidence>
<dbReference type="RefSeq" id="WP_119598312.1">
    <property type="nucleotide sequence ID" value="NZ_QXQA01000002.1"/>
</dbReference>
<dbReference type="PANTHER" id="PTHR21599">
    <property type="entry name" value="GLYCERATE KINASE"/>
    <property type="match status" value="1"/>
</dbReference>
<organism evidence="5 6">
    <name type="scientific">Paenibacillus nanensis</name>
    <dbReference type="NCBI Taxonomy" id="393251"/>
    <lineage>
        <taxon>Bacteria</taxon>
        <taxon>Bacillati</taxon>
        <taxon>Bacillota</taxon>
        <taxon>Bacilli</taxon>
        <taxon>Bacillales</taxon>
        <taxon>Paenibacillaceae</taxon>
        <taxon>Paenibacillus</taxon>
    </lineage>
</organism>
<dbReference type="SUPFAM" id="SSF110738">
    <property type="entry name" value="Glycerate kinase I"/>
    <property type="match status" value="1"/>
</dbReference>
<dbReference type="InterPro" id="IPR036129">
    <property type="entry name" value="Glycerate_kinase_sf"/>
</dbReference>
<dbReference type="Pfam" id="PF02595">
    <property type="entry name" value="Gly_kinase"/>
    <property type="match status" value="1"/>
</dbReference>
<gene>
    <name evidence="5" type="ORF">D3P08_04870</name>
</gene>
<dbReference type="AlphaFoldDB" id="A0A3A1VGH4"/>
<accession>A0A3A1VGH4</accession>
<evidence type="ECO:0000256" key="1">
    <source>
        <dbReference type="ARBA" id="ARBA00006284"/>
    </source>
</evidence>
<reference evidence="5 6" key="1">
    <citation type="submission" date="2018-09" db="EMBL/GenBank/DDBJ databases">
        <title>Paenibacillus aracenensis nov. sp. isolated from a cave in southern Spain.</title>
        <authorList>
            <person name="Jurado V."/>
            <person name="Gutierrez-Patricio S."/>
            <person name="Gonzalez-Pimentel J.L."/>
            <person name="Miller A.Z."/>
            <person name="Laiz L."/>
            <person name="Saiz-Jimenez C."/>
        </authorList>
    </citation>
    <scope>NUCLEOTIDE SEQUENCE [LARGE SCALE GENOMIC DNA]</scope>
    <source>
        <strain evidence="5 6">DSM 22867</strain>
    </source>
</reference>
<comment type="caution">
    <text evidence="5">The sequence shown here is derived from an EMBL/GenBank/DDBJ whole genome shotgun (WGS) entry which is preliminary data.</text>
</comment>
<evidence type="ECO:0000256" key="2">
    <source>
        <dbReference type="ARBA" id="ARBA00022679"/>
    </source>
</evidence>
<sequence>MRFVIAPDSYKGCLTSAEAGQIMARALREEMPDSEIHIVPMADGGEGTVDALVKAAGGQLVRTQITGPLGELTESFFGIIEDSEDSVAVIETAAICGLPMVPEERRNPMLTTTRGLGETIREALNLGIRRFVIGLGGSATNDGGLGMLTALGARFKLKDGSAAEGFGRELGALSEASFEGLDSRLSECRIIIACDVTNPLLGELGASYVFGPQKGATPEQVLELDAAMRHYAGLVERQLSKPLRDTPGTGAAGGLGFAFIALGAQLVPGAQIVEDMTGLGGLIAAADWVFTGEGRSDRQTLYGKLPYHVAQLAKKAGKPVTLISGSLGEGSEELHAHFTGCFSIVRAPSDLEANLEAAEFNLFECTRSVARLILHTFADSRQTGNPDE</sequence>
<dbReference type="Gene3D" id="3.40.50.10350">
    <property type="entry name" value="Glycerate kinase, domain 1"/>
    <property type="match status" value="1"/>
</dbReference>
<proteinExistence type="inferred from homology"/>
<comment type="similarity">
    <text evidence="1 4">Belongs to the glycerate kinase type-1 family.</text>
</comment>
<evidence type="ECO:0000256" key="3">
    <source>
        <dbReference type="ARBA" id="ARBA00022777"/>
    </source>
</evidence>
<dbReference type="EMBL" id="QXQA01000002">
    <property type="protein sequence ID" value="RIX59481.1"/>
    <property type="molecule type" value="Genomic_DNA"/>
</dbReference>
<keyword evidence="3 4" id="KW-0418">Kinase</keyword>
<dbReference type="Proteomes" id="UP000266482">
    <property type="component" value="Unassembled WGS sequence"/>
</dbReference>
<protein>
    <submittedName>
        <fullName evidence="5">Glycerate kinase</fullName>
    </submittedName>
</protein>
<name>A0A3A1VGH4_9BACL</name>
<dbReference type="GO" id="GO:0008887">
    <property type="term" value="F:glycerate kinase activity"/>
    <property type="evidence" value="ECO:0007669"/>
    <property type="project" value="UniProtKB-UniRule"/>
</dbReference>
<dbReference type="Gene3D" id="3.90.1510.10">
    <property type="entry name" value="Glycerate kinase, domain 2"/>
    <property type="match status" value="1"/>
</dbReference>
<dbReference type="GO" id="GO:0031388">
    <property type="term" value="P:organic acid phosphorylation"/>
    <property type="evidence" value="ECO:0007669"/>
    <property type="project" value="UniProtKB-UniRule"/>
</dbReference>
<keyword evidence="6" id="KW-1185">Reference proteome</keyword>